<evidence type="ECO:0000256" key="2">
    <source>
        <dbReference type="ARBA" id="ARBA00022801"/>
    </source>
</evidence>
<dbReference type="InterPro" id="IPR004134">
    <property type="entry name" value="Peptidase_C1B"/>
</dbReference>
<evidence type="ECO:0000313" key="7">
    <source>
        <dbReference type="Proteomes" id="UP000593735"/>
    </source>
</evidence>
<dbReference type="PANTHER" id="PTHR10363">
    <property type="entry name" value="BLEOMYCIN HYDROLASE"/>
    <property type="match status" value="1"/>
</dbReference>
<evidence type="ECO:0000256" key="3">
    <source>
        <dbReference type="ARBA" id="ARBA00022807"/>
    </source>
</evidence>
<proteinExistence type="inferred from homology"/>
<dbReference type="GO" id="GO:0005737">
    <property type="term" value="C:cytoplasm"/>
    <property type="evidence" value="ECO:0007669"/>
    <property type="project" value="TreeGrafter"/>
</dbReference>
<dbReference type="PROSITE" id="PS00139">
    <property type="entry name" value="THIOL_PROTEASE_CYS"/>
    <property type="match status" value="1"/>
</dbReference>
<evidence type="ECO:0000256" key="4">
    <source>
        <dbReference type="PIRNR" id="PIRNR005700"/>
    </source>
</evidence>
<name>A0A7S7M7A8_9ACTN</name>
<dbReference type="PANTHER" id="PTHR10363:SF2">
    <property type="entry name" value="BLEOMYCIN HYDROLASE"/>
    <property type="match status" value="1"/>
</dbReference>
<dbReference type="SUPFAM" id="SSF54001">
    <property type="entry name" value="Cysteine proteinases"/>
    <property type="match status" value="1"/>
</dbReference>
<feature type="active site" evidence="5">
    <location>
        <position position="83"/>
    </location>
</feature>
<feature type="active site" evidence="5">
    <location>
        <position position="412"/>
    </location>
</feature>
<dbReference type="GO" id="GO:0043418">
    <property type="term" value="P:homocysteine catabolic process"/>
    <property type="evidence" value="ECO:0007669"/>
    <property type="project" value="TreeGrafter"/>
</dbReference>
<evidence type="ECO:0000313" key="6">
    <source>
        <dbReference type="EMBL" id="QOY60056.1"/>
    </source>
</evidence>
<dbReference type="Pfam" id="PF03051">
    <property type="entry name" value="Peptidase_C1_2"/>
    <property type="match status" value="2"/>
</dbReference>
<dbReference type="KEGG" id="tio:INP52_06450"/>
<evidence type="ECO:0000256" key="1">
    <source>
        <dbReference type="ARBA" id="ARBA00022670"/>
    </source>
</evidence>
<evidence type="ECO:0000256" key="5">
    <source>
        <dbReference type="PIRSR" id="PIRSR005700-1"/>
    </source>
</evidence>
<organism evidence="6 7">
    <name type="scientific">Thermophilibacter immobilis</name>
    <dbReference type="NCBI Taxonomy" id="2779519"/>
    <lineage>
        <taxon>Bacteria</taxon>
        <taxon>Bacillati</taxon>
        <taxon>Actinomycetota</taxon>
        <taxon>Coriobacteriia</taxon>
        <taxon>Coriobacteriales</taxon>
        <taxon>Atopobiaceae</taxon>
        <taxon>Thermophilibacter</taxon>
    </lineage>
</organism>
<dbReference type="GO" id="GO:0006508">
    <property type="term" value="P:proteolysis"/>
    <property type="evidence" value="ECO:0007669"/>
    <property type="project" value="UniProtKB-KW"/>
</dbReference>
<sequence length="497" mass="54577">MTDTNKTGRPAAVPGALDPAWSDDLTARFSDERANRVARNAATSSNLMKAARNVSALRTYHDTFGVSRPRTGEVTNQRHSGRCWMFSALNVARAATMDLLDVDSFEFSQAYGMFYDKLEKFNSGLARIAETAGRPTSDRAVAYVLDEAMGDGGFYPFAMNLIAKWGLVPKDAMPETACSKDSSQMNQQLQRLFHRSAGELRARAAAGATPAELDDARREMVAACHRVLCVCLGEPPLTFDLELPVGKKCRLDRSRLVRQEGAPDADDQGADKADKDVERWLLVDRGLTPRAFCERYVPLDPADCVDLVCMPGEGRPWGTAWHPTLTDSVEGGRPVRWLNVEQGVLEAAAVASLRAGQPCSMSCDVMQDFPRHIEDFPGVLACDTMDYEGLLGVKLGMDRTQMLDLHETSLTHAMTFQGVELGADGSPVAWRIENSWGKEACKDGYLVASADWFRTYGGEVVVRREFVPDDVLALWDEAPTTDVAPWDPVGACLPLQD</sequence>
<dbReference type="GO" id="GO:0009636">
    <property type="term" value="P:response to toxic substance"/>
    <property type="evidence" value="ECO:0007669"/>
    <property type="project" value="TreeGrafter"/>
</dbReference>
<dbReference type="InterPro" id="IPR038765">
    <property type="entry name" value="Papain-like_cys_pep_sf"/>
</dbReference>
<protein>
    <recommendedName>
        <fullName evidence="4">Aminopeptidase</fullName>
    </recommendedName>
</protein>
<accession>A0A7S7M7A8</accession>
<keyword evidence="3 4" id="KW-0788">Thiol protease</keyword>
<dbReference type="Gene3D" id="3.90.70.10">
    <property type="entry name" value="Cysteine proteinases"/>
    <property type="match status" value="1"/>
</dbReference>
<dbReference type="Proteomes" id="UP000593735">
    <property type="component" value="Chromosome"/>
</dbReference>
<dbReference type="GO" id="GO:0070005">
    <property type="term" value="F:cysteine-type aminopeptidase activity"/>
    <property type="evidence" value="ECO:0007669"/>
    <property type="project" value="InterPro"/>
</dbReference>
<dbReference type="InterPro" id="IPR000169">
    <property type="entry name" value="Pept_cys_AS"/>
</dbReference>
<dbReference type="AlphaFoldDB" id="A0A7S7M7A8"/>
<keyword evidence="1 4" id="KW-0645">Protease</keyword>
<keyword evidence="2 4" id="KW-0378">Hydrolase</keyword>
<comment type="similarity">
    <text evidence="4">Belongs to the peptidase C1 family.</text>
</comment>
<dbReference type="EMBL" id="CP063767">
    <property type="protein sequence ID" value="QOY60056.1"/>
    <property type="molecule type" value="Genomic_DNA"/>
</dbReference>
<gene>
    <name evidence="6" type="ORF">INP52_06450</name>
</gene>
<keyword evidence="4" id="KW-0031">Aminopeptidase</keyword>
<feature type="active site" evidence="5">
    <location>
        <position position="434"/>
    </location>
</feature>
<dbReference type="PIRSF" id="PIRSF005700">
    <property type="entry name" value="PepC"/>
    <property type="match status" value="1"/>
</dbReference>
<keyword evidence="7" id="KW-1185">Reference proteome</keyword>
<dbReference type="RefSeq" id="WP_194370118.1">
    <property type="nucleotide sequence ID" value="NZ_CP063767.1"/>
</dbReference>
<reference evidence="6 7" key="1">
    <citation type="submission" date="2020-10" db="EMBL/GenBank/DDBJ databases">
        <title>Olsenella immobilis sp.nov., isolated from the mud in a fermentation cellar used for the production of Chinese strong-flavoured liquor.</title>
        <authorList>
            <person name="Lu L."/>
        </authorList>
    </citation>
    <scope>NUCLEOTIDE SEQUENCE [LARGE SCALE GENOMIC DNA]</scope>
    <source>
        <strain evidence="6 7">LZLJ-2</strain>
    </source>
</reference>